<dbReference type="Gramene" id="Kaladp0808s0033.1.v1.1">
    <property type="protein sequence ID" value="Kaladp0808s0033.1.v1.1"/>
    <property type="gene ID" value="Kaladp0808s0033.v1.1"/>
</dbReference>
<dbReference type="PANTHER" id="PTHR35749:SF1">
    <property type="entry name" value="OSJNBA0084A10.10 PROTEIN"/>
    <property type="match status" value="1"/>
</dbReference>
<dbReference type="AlphaFoldDB" id="A0A7N0VHS2"/>
<evidence type="ECO:0000256" key="2">
    <source>
        <dbReference type="SAM" id="MobiDB-lite"/>
    </source>
</evidence>
<dbReference type="EnsemblPlants" id="Kaladp0808s0033.1.v1.1">
    <property type="protein sequence ID" value="Kaladp0808s0033.1.v1.1"/>
    <property type="gene ID" value="Kaladp0808s0033.v1.1"/>
</dbReference>
<evidence type="ECO:0000256" key="1">
    <source>
        <dbReference type="SAM" id="Coils"/>
    </source>
</evidence>
<dbReference type="OMA" id="RTSEMMM"/>
<feature type="region of interest" description="Disordered" evidence="2">
    <location>
        <begin position="131"/>
        <end position="152"/>
    </location>
</feature>
<evidence type="ECO:0000313" key="3">
    <source>
        <dbReference type="EnsemblPlants" id="Kaladp0808s0033.1.v1.1"/>
    </source>
</evidence>
<feature type="coiled-coil region" evidence="1">
    <location>
        <begin position="30"/>
        <end position="86"/>
    </location>
</feature>
<keyword evidence="4" id="KW-1185">Reference proteome</keyword>
<organism evidence="3 4">
    <name type="scientific">Kalanchoe fedtschenkoi</name>
    <name type="common">Lavender scallops</name>
    <name type="synonym">South American air plant</name>
    <dbReference type="NCBI Taxonomy" id="63787"/>
    <lineage>
        <taxon>Eukaryota</taxon>
        <taxon>Viridiplantae</taxon>
        <taxon>Streptophyta</taxon>
        <taxon>Embryophyta</taxon>
        <taxon>Tracheophyta</taxon>
        <taxon>Spermatophyta</taxon>
        <taxon>Magnoliopsida</taxon>
        <taxon>eudicotyledons</taxon>
        <taxon>Gunneridae</taxon>
        <taxon>Pentapetalae</taxon>
        <taxon>Saxifragales</taxon>
        <taxon>Crassulaceae</taxon>
        <taxon>Kalanchoe</taxon>
    </lineage>
</organism>
<feature type="compositionally biased region" description="Polar residues" evidence="2">
    <location>
        <begin position="132"/>
        <end position="152"/>
    </location>
</feature>
<dbReference type="PANTHER" id="PTHR35749">
    <property type="entry name" value="OSJNBA0084A10.10 PROTEIN"/>
    <property type="match status" value="1"/>
</dbReference>
<name>A0A7N0VHS2_KALFE</name>
<sequence>MAKLLEFGRKAMFYVRVLSGYEERRIRSYRLQLQQRIQQAEAKKAAISKVPEQIILSEVRQMVEHMQSVNKQIDETETAIQEYLNSIDKDAEMIVKMQLDGEEKTMKRMAEAMRNQALLEKLEAERIAESLNAESNKQTQNSESIPAQKAQM</sequence>
<protein>
    <submittedName>
        <fullName evidence="3">Uncharacterized protein</fullName>
    </submittedName>
</protein>
<dbReference type="Proteomes" id="UP000594263">
    <property type="component" value="Unplaced"/>
</dbReference>
<proteinExistence type="predicted"/>
<keyword evidence="1" id="KW-0175">Coiled coil</keyword>
<accession>A0A7N0VHS2</accession>
<reference evidence="3" key="1">
    <citation type="submission" date="2021-01" db="UniProtKB">
        <authorList>
            <consortium name="EnsemblPlants"/>
        </authorList>
    </citation>
    <scope>IDENTIFICATION</scope>
</reference>
<evidence type="ECO:0000313" key="4">
    <source>
        <dbReference type="Proteomes" id="UP000594263"/>
    </source>
</evidence>